<evidence type="ECO:0000256" key="4">
    <source>
        <dbReference type="ARBA" id="ARBA00023136"/>
    </source>
</evidence>
<organism evidence="6 7">
    <name type="scientific">Amylocarpus encephaloides</name>
    <dbReference type="NCBI Taxonomy" id="45428"/>
    <lineage>
        <taxon>Eukaryota</taxon>
        <taxon>Fungi</taxon>
        <taxon>Dikarya</taxon>
        <taxon>Ascomycota</taxon>
        <taxon>Pezizomycotina</taxon>
        <taxon>Leotiomycetes</taxon>
        <taxon>Helotiales</taxon>
        <taxon>Helotiales incertae sedis</taxon>
        <taxon>Amylocarpus</taxon>
    </lineage>
</organism>
<evidence type="ECO:0000313" key="6">
    <source>
        <dbReference type="EMBL" id="KAG9230731.1"/>
    </source>
</evidence>
<dbReference type="Pfam" id="PF07690">
    <property type="entry name" value="MFS_1"/>
    <property type="match status" value="1"/>
</dbReference>
<evidence type="ECO:0000313" key="7">
    <source>
        <dbReference type="Proteomes" id="UP000824998"/>
    </source>
</evidence>
<name>A0A9P8C378_9HELO</name>
<protein>
    <submittedName>
        <fullName evidence="6">Major facilitator superfamily domain-containing protein</fullName>
    </submittedName>
</protein>
<feature type="transmembrane region" description="Helical" evidence="5">
    <location>
        <begin position="167"/>
        <end position="192"/>
    </location>
</feature>
<comment type="caution">
    <text evidence="6">The sequence shown here is derived from an EMBL/GenBank/DDBJ whole genome shotgun (WGS) entry which is preliminary data.</text>
</comment>
<dbReference type="SUPFAM" id="SSF103473">
    <property type="entry name" value="MFS general substrate transporter"/>
    <property type="match status" value="1"/>
</dbReference>
<dbReference type="PANTHER" id="PTHR23507:SF1">
    <property type="entry name" value="FI18259P1-RELATED"/>
    <property type="match status" value="1"/>
</dbReference>
<evidence type="ECO:0000256" key="3">
    <source>
        <dbReference type="ARBA" id="ARBA00022989"/>
    </source>
</evidence>
<keyword evidence="7" id="KW-1185">Reference proteome</keyword>
<dbReference type="OrthoDB" id="194139at2759"/>
<proteinExistence type="predicted"/>
<dbReference type="Gene3D" id="1.20.1250.20">
    <property type="entry name" value="MFS general substrate transporter like domains"/>
    <property type="match status" value="1"/>
</dbReference>
<dbReference type="Proteomes" id="UP000824998">
    <property type="component" value="Unassembled WGS sequence"/>
</dbReference>
<evidence type="ECO:0000256" key="2">
    <source>
        <dbReference type="ARBA" id="ARBA00022692"/>
    </source>
</evidence>
<feature type="transmembrane region" description="Helical" evidence="5">
    <location>
        <begin position="232"/>
        <end position="252"/>
    </location>
</feature>
<dbReference type="GO" id="GO:0022857">
    <property type="term" value="F:transmembrane transporter activity"/>
    <property type="evidence" value="ECO:0007669"/>
    <property type="project" value="InterPro"/>
</dbReference>
<gene>
    <name evidence="6" type="ORF">BJ875DRAFT_408324</name>
</gene>
<accession>A0A9P8C378</accession>
<feature type="transmembrane region" description="Helical" evidence="5">
    <location>
        <begin position="449"/>
        <end position="472"/>
    </location>
</feature>
<dbReference type="PANTHER" id="PTHR23507">
    <property type="entry name" value="ZGC:174356"/>
    <property type="match status" value="1"/>
</dbReference>
<evidence type="ECO:0000256" key="5">
    <source>
        <dbReference type="SAM" id="Phobius"/>
    </source>
</evidence>
<feature type="transmembrane region" description="Helical" evidence="5">
    <location>
        <begin position="386"/>
        <end position="407"/>
    </location>
</feature>
<dbReference type="InterPro" id="IPR011701">
    <property type="entry name" value="MFS"/>
</dbReference>
<dbReference type="AlphaFoldDB" id="A0A9P8C378"/>
<comment type="subcellular location">
    <subcellularLocation>
        <location evidence="1">Membrane</location>
        <topology evidence="1">Multi-pass membrane protein</topology>
    </subcellularLocation>
</comment>
<feature type="transmembrane region" description="Helical" evidence="5">
    <location>
        <begin position="138"/>
        <end position="161"/>
    </location>
</feature>
<dbReference type="InterPro" id="IPR036259">
    <property type="entry name" value="MFS_trans_sf"/>
</dbReference>
<feature type="transmembrane region" description="Helical" evidence="5">
    <location>
        <begin position="413"/>
        <end position="437"/>
    </location>
</feature>
<feature type="transmembrane region" description="Helical" evidence="5">
    <location>
        <begin position="478"/>
        <end position="501"/>
    </location>
</feature>
<feature type="transmembrane region" description="Helical" evidence="5">
    <location>
        <begin position="204"/>
        <end position="226"/>
    </location>
</feature>
<feature type="transmembrane region" description="Helical" evidence="5">
    <location>
        <begin position="352"/>
        <end position="374"/>
    </location>
</feature>
<keyword evidence="2 5" id="KW-0812">Transmembrane</keyword>
<dbReference type="EMBL" id="MU251648">
    <property type="protein sequence ID" value="KAG9230731.1"/>
    <property type="molecule type" value="Genomic_DNA"/>
</dbReference>
<keyword evidence="4 5" id="KW-0472">Membrane</keyword>
<reference evidence="6" key="1">
    <citation type="journal article" date="2021" name="IMA Fungus">
        <title>Genomic characterization of three marine fungi, including Emericellopsis atlantica sp. nov. with signatures of a generalist lifestyle and marine biomass degradation.</title>
        <authorList>
            <person name="Hagestad O.C."/>
            <person name="Hou L."/>
            <person name="Andersen J.H."/>
            <person name="Hansen E.H."/>
            <person name="Altermark B."/>
            <person name="Li C."/>
            <person name="Kuhnert E."/>
            <person name="Cox R.J."/>
            <person name="Crous P.W."/>
            <person name="Spatafora J.W."/>
            <person name="Lail K."/>
            <person name="Amirebrahimi M."/>
            <person name="Lipzen A."/>
            <person name="Pangilinan J."/>
            <person name="Andreopoulos W."/>
            <person name="Hayes R.D."/>
            <person name="Ng V."/>
            <person name="Grigoriev I.V."/>
            <person name="Jackson S.A."/>
            <person name="Sutton T.D.S."/>
            <person name="Dobson A.D.W."/>
            <person name="Rama T."/>
        </authorList>
    </citation>
    <scope>NUCLEOTIDE SEQUENCE</scope>
    <source>
        <strain evidence="6">TRa018bII</strain>
    </source>
</reference>
<keyword evidence="3 5" id="KW-1133">Transmembrane helix</keyword>
<sequence>MLEQTPLLSNIDDEHYNGVLSETVGVDNAFQAAQRDTKYSSVSSRYVLQLCVLMLIFNFTQYAAYAPLTAVFEDIICTHYYSSNFHHLPLSQRDCKVIPVQYELALVKGYKDAFSQIPSIFLSIPLGLLADRIGRKPVILLFLLGIFLNDTWVKVVCIFPSQLPLRLVWFGPVLKAVGGGANFGTSMLFTAVADVTREKDRVPAFLKLSAMEMVVQIAGAPLVSTLMSFNNWYPLGLSSILLVVAGLIAILLPETHPQPRGTILVSPSTVYGQASISGHNEGVQLADSYFQMFKKVVLRSYTTSGDLLKNPGILLSLAVFLLAAWGAHSWALLLQYVSQKFKWEFSTANLLFSLRCGITLLLSLLIIGAIDRFVQQKLGIKSAQKDLLLSMGSCILIIVGVTVVGLAQSSILMVAGVVISALGSSLLVSFRCAMIALFPQTPVASLNAVTAIAESFGILISGPVLAAIYSWGLSQGGIWTGAPFLLASGLHILALAIIFYLRLTRTPVQVSALLERQGS</sequence>
<feature type="transmembrane region" description="Helical" evidence="5">
    <location>
        <begin position="46"/>
        <end position="65"/>
    </location>
</feature>
<feature type="transmembrane region" description="Helical" evidence="5">
    <location>
        <begin position="313"/>
        <end position="332"/>
    </location>
</feature>
<evidence type="ECO:0000256" key="1">
    <source>
        <dbReference type="ARBA" id="ARBA00004141"/>
    </source>
</evidence>
<dbReference type="GO" id="GO:0016020">
    <property type="term" value="C:membrane"/>
    <property type="evidence" value="ECO:0007669"/>
    <property type="project" value="UniProtKB-SubCell"/>
</dbReference>